<dbReference type="InterPro" id="IPR036390">
    <property type="entry name" value="WH_DNA-bd_sf"/>
</dbReference>
<evidence type="ECO:0000313" key="7">
    <source>
        <dbReference type="Proteomes" id="UP001210678"/>
    </source>
</evidence>
<keyword evidence="2" id="KW-0805">Transcription regulation</keyword>
<dbReference type="RefSeq" id="WP_272133153.1">
    <property type="nucleotide sequence ID" value="NZ_JAQLOI010000001.1"/>
</dbReference>
<feature type="domain" description="HTH lysR-type" evidence="5">
    <location>
        <begin position="5"/>
        <end position="62"/>
    </location>
</feature>
<dbReference type="InterPro" id="IPR036388">
    <property type="entry name" value="WH-like_DNA-bd_sf"/>
</dbReference>
<organism evidence="6 7">
    <name type="scientific">Vibrio algarum</name>
    <dbReference type="NCBI Taxonomy" id="3020714"/>
    <lineage>
        <taxon>Bacteria</taxon>
        <taxon>Pseudomonadati</taxon>
        <taxon>Pseudomonadota</taxon>
        <taxon>Gammaproteobacteria</taxon>
        <taxon>Vibrionales</taxon>
        <taxon>Vibrionaceae</taxon>
        <taxon>Vibrio</taxon>
    </lineage>
</organism>
<accession>A0ABT4YN18</accession>
<evidence type="ECO:0000256" key="4">
    <source>
        <dbReference type="ARBA" id="ARBA00023163"/>
    </source>
</evidence>
<evidence type="ECO:0000256" key="1">
    <source>
        <dbReference type="ARBA" id="ARBA00009437"/>
    </source>
</evidence>
<evidence type="ECO:0000259" key="5">
    <source>
        <dbReference type="PROSITE" id="PS50931"/>
    </source>
</evidence>
<dbReference type="SUPFAM" id="SSF53850">
    <property type="entry name" value="Periplasmic binding protein-like II"/>
    <property type="match status" value="1"/>
</dbReference>
<dbReference type="InterPro" id="IPR050389">
    <property type="entry name" value="LysR-type_TF"/>
</dbReference>
<dbReference type="InterPro" id="IPR000847">
    <property type="entry name" value="LysR_HTH_N"/>
</dbReference>
<evidence type="ECO:0000256" key="3">
    <source>
        <dbReference type="ARBA" id="ARBA00023125"/>
    </source>
</evidence>
<dbReference type="PANTHER" id="PTHR30118:SF11">
    <property type="entry name" value="HTH-TYPE TRANSCRIPTIONAL REGULATOR YIDZ"/>
    <property type="match status" value="1"/>
</dbReference>
<dbReference type="SUPFAM" id="SSF46785">
    <property type="entry name" value="Winged helix' DNA-binding domain"/>
    <property type="match status" value="1"/>
</dbReference>
<sequence>MAKKVDYNLLHVYLLIHKHRSLSLVAKQLGCTDSAVSKMLSKLREGFNDQLFVRHTSGLEPTALTEWLAPKIEIKLTALDAVIDEAIENAFETERHVVISLLPVDISLFGSVLYSQLSQFFPDVKFSLVSWAENTPDKIASKEVDFAVGPSLDNNSKLCYQTVMFDTSYNLVVPEKDIYTSWHDYLKYRLLRQLVPGWNIAKRPITEMLDKQKIPYYVDDLTDFDDISYANNIMLANKGDLPYGIGLFSHQIDKFKQNINSNVYIVNPSTFGEFKIQSKIEFCLYEYVGNRGNYFYDQVKSILQNTLNPKNK</sequence>
<dbReference type="PROSITE" id="PS50931">
    <property type="entry name" value="HTH_LYSR"/>
    <property type="match status" value="1"/>
</dbReference>
<keyword evidence="4" id="KW-0804">Transcription</keyword>
<protein>
    <submittedName>
        <fullName evidence="6">LysR family transcriptional regulator</fullName>
    </submittedName>
</protein>
<dbReference type="Pfam" id="PF00126">
    <property type="entry name" value="HTH_1"/>
    <property type="match status" value="1"/>
</dbReference>
<dbReference type="Proteomes" id="UP001210678">
    <property type="component" value="Unassembled WGS sequence"/>
</dbReference>
<reference evidence="6 7" key="1">
    <citation type="submission" date="2023-01" db="EMBL/GenBank/DDBJ databases">
        <title>Vibrio sp. KJ40-1 sp.nov, isolated from marine algae.</title>
        <authorList>
            <person name="Butt M."/>
            <person name="Kim J.M.J."/>
            <person name="Jeon C.O.C."/>
        </authorList>
    </citation>
    <scope>NUCLEOTIDE SEQUENCE [LARGE SCALE GENOMIC DNA]</scope>
    <source>
        <strain evidence="6 7">KJ40-1</strain>
    </source>
</reference>
<dbReference type="PANTHER" id="PTHR30118">
    <property type="entry name" value="HTH-TYPE TRANSCRIPTIONAL REGULATOR LEUO-RELATED"/>
    <property type="match status" value="1"/>
</dbReference>
<comment type="caution">
    <text evidence="6">The sequence shown here is derived from an EMBL/GenBank/DDBJ whole genome shotgun (WGS) entry which is preliminary data.</text>
</comment>
<keyword evidence="7" id="KW-1185">Reference proteome</keyword>
<name>A0ABT4YN18_9VIBR</name>
<dbReference type="Gene3D" id="1.10.10.10">
    <property type="entry name" value="Winged helix-like DNA-binding domain superfamily/Winged helix DNA-binding domain"/>
    <property type="match status" value="1"/>
</dbReference>
<dbReference type="EMBL" id="JAQLOI010000001">
    <property type="protein sequence ID" value="MDB1122936.1"/>
    <property type="molecule type" value="Genomic_DNA"/>
</dbReference>
<proteinExistence type="inferred from homology"/>
<evidence type="ECO:0000313" key="6">
    <source>
        <dbReference type="EMBL" id="MDB1122936.1"/>
    </source>
</evidence>
<comment type="similarity">
    <text evidence="1">Belongs to the LysR transcriptional regulatory family.</text>
</comment>
<evidence type="ECO:0000256" key="2">
    <source>
        <dbReference type="ARBA" id="ARBA00023015"/>
    </source>
</evidence>
<gene>
    <name evidence="6" type="ORF">PGX00_04240</name>
</gene>
<keyword evidence="3" id="KW-0238">DNA-binding</keyword>